<dbReference type="GO" id="GO:0016209">
    <property type="term" value="F:antioxidant activity"/>
    <property type="evidence" value="ECO:0007669"/>
    <property type="project" value="InterPro"/>
</dbReference>
<dbReference type="Proteomes" id="UP000324575">
    <property type="component" value="Unassembled WGS sequence"/>
</dbReference>
<dbReference type="InterPro" id="IPR000866">
    <property type="entry name" value="AhpC/TSA"/>
</dbReference>
<keyword evidence="4" id="KW-0676">Redox-active center</keyword>
<dbReference type="InterPro" id="IPR017937">
    <property type="entry name" value="Thioredoxin_CS"/>
</dbReference>
<dbReference type="EMBL" id="SNRX01000082">
    <property type="protein sequence ID" value="KAA6300442.1"/>
    <property type="molecule type" value="Genomic_DNA"/>
</dbReference>
<gene>
    <name evidence="7" type="ORF">EZS26_003420</name>
</gene>
<protein>
    <submittedName>
        <fullName evidence="7">Thiol-disulfide oxidoreductase ResA</fullName>
    </submittedName>
</protein>
<keyword evidence="5" id="KW-0732">Signal</keyword>
<name>A0A5M8NUB2_9BACT</name>
<dbReference type="InterPro" id="IPR036249">
    <property type="entry name" value="Thioredoxin-like_sf"/>
</dbReference>
<dbReference type="GO" id="GO:0017004">
    <property type="term" value="P:cytochrome complex assembly"/>
    <property type="evidence" value="ECO:0007669"/>
    <property type="project" value="UniProtKB-KW"/>
</dbReference>
<evidence type="ECO:0000256" key="3">
    <source>
        <dbReference type="ARBA" id="ARBA00023157"/>
    </source>
</evidence>
<dbReference type="PROSITE" id="PS51352">
    <property type="entry name" value="THIOREDOXIN_2"/>
    <property type="match status" value="1"/>
</dbReference>
<dbReference type="Gene3D" id="3.40.30.10">
    <property type="entry name" value="Glutaredoxin"/>
    <property type="match status" value="1"/>
</dbReference>
<keyword evidence="3" id="KW-1015">Disulfide bond</keyword>
<feature type="signal peptide" evidence="5">
    <location>
        <begin position="1"/>
        <end position="19"/>
    </location>
</feature>
<feature type="domain" description="Thioredoxin" evidence="6">
    <location>
        <begin position="136"/>
        <end position="276"/>
    </location>
</feature>
<dbReference type="PANTHER" id="PTHR42852:SF6">
    <property type="entry name" value="THIOL:DISULFIDE INTERCHANGE PROTEIN DSBE"/>
    <property type="match status" value="1"/>
</dbReference>
<dbReference type="PROSITE" id="PS00194">
    <property type="entry name" value="THIOREDOXIN_1"/>
    <property type="match status" value="1"/>
</dbReference>
<dbReference type="PANTHER" id="PTHR42852">
    <property type="entry name" value="THIOL:DISULFIDE INTERCHANGE PROTEIN DSBE"/>
    <property type="match status" value="1"/>
</dbReference>
<reference evidence="7 8" key="1">
    <citation type="submission" date="2019-03" db="EMBL/GenBank/DDBJ databases">
        <title>Single cell metagenomics reveals metabolic interactions within the superorganism composed of flagellate Streblomastix strix and complex community of Bacteroidetes bacteria on its surface.</title>
        <authorList>
            <person name="Treitli S.C."/>
            <person name="Kolisko M."/>
            <person name="Husnik F."/>
            <person name="Keeling P."/>
            <person name="Hampl V."/>
        </authorList>
    </citation>
    <scope>NUCLEOTIDE SEQUENCE [LARGE SCALE GENOMIC DNA]</scope>
    <source>
        <strain evidence="7">St1</strain>
    </source>
</reference>
<dbReference type="InterPro" id="IPR050553">
    <property type="entry name" value="Thioredoxin_ResA/DsbE_sf"/>
</dbReference>
<evidence type="ECO:0000256" key="4">
    <source>
        <dbReference type="ARBA" id="ARBA00023284"/>
    </source>
</evidence>
<dbReference type="InterPro" id="IPR013766">
    <property type="entry name" value="Thioredoxin_domain"/>
</dbReference>
<comment type="caution">
    <text evidence="7">The sequence shown here is derived from an EMBL/GenBank/DDBJ whole genome shotgun (WGS) entry which is preliminary data.</text>
</comment>
<feature type="chain" id="PRO_5024459534" evidence="5">
    <location>
        <begin position="20"/>
        <end position="276"/>
    </location>
</feature>
<evidence type="ECO:0000313" key="7">
    <source>
        <dbReference type="EMBL" id="KAA6300442.1"/>
    </source>
</evidence>
<sequence>MKKILICLLIPFWCANLQAQQDSTYQKALDSEAILNAISALYDTAEVKNILSPALEKVLDDEWDAQYKKVKAAYARFFENHINDSIGQAVFTRTSWGQRRLSIEQLETILSKAGPEFQETKIYASAVIRLERMKLTAPGTSYQEIVSKSPEGKEIKLSDYVGKGKYVLLDFWASWCPPCRKEMPHLIELYNQYKDKNFEIIGYSLDRNEEAWKKGIHQLQIPWPQMSDCAFWQSTPVQLYDVHGIPSAILIDPEGKIVQKELTGSALTELLRQLFQ</sequence>
<dbReference type="GO" id="GO:0030313">
    <property type="term" value="C:cell envelope"/>
    <property type="evidence" value="ECO:0007669"/>
    <property type="project" value="UniProtKB-SubCell"/>
</dbReference>
<evidence type="ECO:0000259" key="6">
    <source>
        <dbReference type="PROSITE" id="PS51352"/>
    </source>
</evidence>
<dbReference type="AlphaFoldDB" id="A0A5M8NUB2"/>
<evidence type="ECO:0000256" key="2">
    <source>
        <dbReference type="ARBA" id="ARBA00022748"/>
    </source>
</evidence>
<accession>A0A5M8NUB2</accession>
<dbReference type="GO" id="GO:0016491">
    <property type="term" value="F:oxidoreductase activity"/>
    <property type="evidence" value="ECO:0007669"/>
    <property type="project" value="InterPro"/>
</dbReference>
<evidence type="ECO:0000256" key="1">
    <source>
        <dbReference type="ARBA" id="ARBA00004196"/>
    </source>
</evidence>
<keyword evidence="2" id="KW-0201">Cytochrome c-type biogenesis</keyword>
<evidence type="ECO:0000313" key="8">
    <source>
        <dbReference type="Proteomes" id="UP000324575"/>
    </source>
</evidence>
<dbReference type="CDD" id="cd02966">
    <property type="entry name" value="TlpA_like_family"/>
    <property type="match status" value="1"/>
</dbReference>
<evidence type="ECO:0000256" key="5">
    <source>
        <dbReference type="SAM" id="SignalP"/>
    </source>
</evidence>
<dbReference type="Pfam" id="PF00578">
    <property type="entry name" value="AhpC-TSA"/>
    <property type="match status" value="1"/>
</dbReference>
<comment type="subcellular location">
    <subcellularLocation>
        <location evidence="1">Cell envelope</location>
    </subcellularLocation>
</comment>
<dbReference type="SUPFAM" id="SSF52833">
    <property type="entry name" value="Thioredoxin-like"/>
    <property type="match status" value="1"/>
</dbReference>
<organism evidence="7 8">
    <name type="scientific">Candidatus Ordinivivax streblomastigis</name>
    <dbReference type="NCBI Taxonomy" id="2540710"/>
    <lineage>
        <taxon>Bacteria</taxon>
        <taxon>Pseudomonadati</taxon>
        <taxon>Bacteroidota</taxon>
        <taxon>Bacteroidia</taxon>
        <taxon>Bacteroidales</taxon>
        <taxon>Candidatus Ordinivivax</taxon>
    </lineage>
</organism>
<proteinExistence type="predicted"/>